<dbReference type="InterPro" id="IPR003156">
    <property type="entry name" value="DHHA1_dom"/>
</dbReference>
<dbReference type="Pfam" id="PF02272">
    <property type="entry name" value="DHHA1"/>
    <property type="match status" value="1"/>
</dbReference>
<dbReference type="Pfam" id="PF01368">
    <property type="entry name" value="DHH"/>
    <property type="match status" value="1"/>
</dbReference>
<sequence length="317" mass="34038">MFELALSEIARHDRIILHRHEHPDGDALGSQIGLRHILLENYPQKEVRMVGDGPGRYAALTGFCADDVPDAFFDGALSVILDCGAPRLVSDGRYALAARTLRIDHHVFSGRFADVEVIEPGFESCCGLVTALAMEAGLAVPPAAANALYAGMVTDSGRFRYDSTTAETFERAAFLLRCGAEPARIYPALYEEEFSHIRLRAQLTMQIRFTPHRVAYLYTDAAAARALGADAFTLSRGAVGLMADIRGVGIWASFAETEGGVLCELRASRHNINPIAVKYGGGGHARASGATVPDRATAMRMLDELDALSGGGDARGD</sequence>
<evidence type="ECO:0000259" key="1">
    <source>
        <dbReference type="Pfam" id="PF01368"/>
    </source>
</evidence>
<evidence type="ECO:0000313" key="4">
    <source>
        <dbReference type="Proteomes" id="UP000824128"/>
    </source>
</evidence>
<name>A0A9D1N3L3_9FIRM</name>
<dbReference type="PANTHER" id="PTHR47618:SF1">
    <property type="entry name" value="BIFUNCTIONAL OLIGORIBONUCLEASE AND PAP PHOSPHATASE NRNA"/>
    <property type="match status" value="1"/>
</dbReference>
<reference evidence="3" key="1">
    <citation type="submission" date="2020-10" db="EMBL/GenBank/DDBJ databases">
        <authorList>
            <person name="Gilroy R."/>
        </authorList>
    </citation>
    <scope>NUCLEOTIDE SEQUENCE</scope>
    <source>
        <strain evidence="3">ChiGjej2B2-16831</strain>
    </source>
</reference>
<feature type="domain" description="DHHA1" evidence="2">
    <location>
        <begin position="236"/>
        <end position="307"/>
    </location>
</feature>
<dbReference type="Gene3D" id="3.90.1640.10">
    <property type="entry name" value="inorganic pyrophosphatase (n-terminal core)"/>
    <property type="match status" value="1"/>
</dbReference>
<dbReference type="SUPFAM" id="SSF64182">
    <property type="entry name" value="DHH phosphoesterases"/>
    <property type="match status" value="1"/>
</dbReference>
<dbReference type="InterPro" id="IPR038763">
    <property type="entry name" value="DHH_sf"/>
</dbReference>
<gene>
    <name evidence="3" type="ORF">IAD24_02575</name>
</gene>
<dbReference type="AlphaFoldDB" id="A0A9D1N3L3"/>
<proteinExistence type="predicted"/>
<dbReference type="InterPro" id="IPR051319">
    <property type="entry name" value="Oligoribo/pAp-PDE_c-di-AMP_PDE"/>
</dbReference>
<dbReference type="PANTHER" id="PTHR47618">
    <property type="entry name" value="BIFUNCTIONAL OLIGORIBONUCLEASE AND PAP PHOSPHATASE NRNA"/>
    <property type="match status" value="1"/>
</dbReference>
<comment type="caution">
    <text evidence="3">The sequence shown here is derived from an EMBL/GenBank/DDBJ whole genome shotgun (WGS) entry which is preliminary data.</text>
</comment>
<dbReference type="EMBL" id="DVNZ01000082">
    <property type="protein sequence ID" value="HIU94023.1"/>
    <property type="molecule type" value="Genomic_DNA"/>
</dbReference>
<accession>A0A9D1N3L3</accession>
<feature type="domain" description="DDH" evidence="1">
    <location>
        <begin position="14"/>
        <end position="152"/>
    </location>
</feature>
<evidence type="ECO:0000259" key="2">
    <source>
        <dbReference type="Pfam" id="PF02272"/>
    </source>
</evidence>
<reference evidence="3" key="2">
    <citation type="journal article" date="2021" name="PeerJ">
        <title>Extensive microbial diversity within the chicken gut microbiome revealed by metagenomics and culture.</title>
        <authorList>
            <person name="Gilroy R."/>
            <person name="Ravi A."/>
            <person name="Getino M."/>
            <person name="Pursley I."/>
            <person name="Horton D.L."/>
            <person name="Alikhan N.F."/>
            <person name="Baker D."/>
            <person name="Gharbi K."/>
            <person name="Hall N."/>
            <person name="Watson M."/>
            <person name="Adriaenssens E.M."/>
            <person name="Foster-Nyarko E."/>
            <person name="Jarju S."/>
            <person name="Secka A."/>
            <person name="Antonio M."/>
            <person name="Oren A."/>
            <person name="Chaudhuri R.R."/>
            <person name="La Ragione R."/>
            <person name="Hildebrand F."/>
            <person name="Pallen M.J."/>
        </authorList>
    </citation>
    <scope>NUCLEOTIDE SEQUENCE</scope>
    <source>
        <strain evidence="3">ChiGjej2B2-16831</strain>
    </source>
</reference>
<dbReference type="InterPro" id="IPR001667">
    <property type="entry name" value="DDH_dom"/>
</dbReference>
<protein>
    <submittedName>
        <fullName evidence="3">Bifunctional oligoribonuclease/PAP phosphatase NrnA</fullName>
    </submittedName>
</protein>
<dbReference type="Proteomes" id="UP000824128">
    <property type="component" value="Unassembled WGS sequence"/>
</dbReference>
<evidence type="ECO:0000313" key="3">
    <source>
        <dbReference type="EMBL" id="HIU94023.1"/>
    </source>
</evidence>
<dbReference type="Gene3D" id="3.10.310.30">
    <property type="match status" value="1"/>
</dbReference>
<dbReference type="GO" id="GO:0003676">
    <property type="term" value="F:nucleic acid binding"/>
    <property type="evidence" value="ECO:0007669"/>
    <property type="project" value="InterPro"/>
</dbReference>
<organism evidence="3 4">
    <name type="scientific">Candidatus Aphodomorpha intestinavium</name>
    <dbReference type="NCBI Taxonomy" id="2840672"/>
    <lineage>
        <taxon>Bacteria</taxon>
        <taxon>Bacillati</taxon>
        <taxon>Bacillota</taxon>
        <taxon>Clostridia</taxon>
        <taxon>Eubacteriales</taxon>
        <taxon>Candidatus Aphodomorpha</taxon>
    </lineage>
</organism>